<keyword evidence="6" id="KW-1185">Reference proteome</keyword>
<name>A0AAE7R178_9HYPH</name>
<feature type="region of interest" description="Disordered" evidence="1">
    <location>
        <begin position="1"/>
        <end position="21"/>
    </location>
</feature>
<dbReference type="RefSeq" id="WP_164470668.1">
    <property type="nucleotide sequence ID" value="NZ_CP049206.1"/>
</dbReference>
<dbReference type="Proteomes" id="UP000663912">
    <property type="component" value="Chromosome 1"/>
</dbReference>
<gene>
    <name evidence="3" type="ORF">G6L72_09110</name>
    <name evidence="4" type="ORF">G6M88_02330</name>
</gene>
<proteinExistence type="predicted"/>
<sequence>MNENVIKFRKPEPPKQPRKPNPQMRKLAIVVGIIAFFAAAWAYFQYVA</sequence>
<evidence type="ECO:0000313" key="6">
    <source>
        <dbReference type="Proteomes" id="UP000822331"/>
    </source>
</evidence>
<evidence type="ECO:0000256" key="1">
    <source>
        <dbReference type="SAM" id="MobiDB-lite"/>
    </source>
</evidence>
<keyword evidence="2" id="KW-1133">Transmembrane helix</keyword>
<evidence type="ECO:0000313" key="4">
    <source>
        <dbReference type="EMBL" id="QTF99308.1"/>
    </source>
</evidence>
<reference evidence="4" key="2">
    <citation type="submission" date="2020-02" db="EMBL/GenBank/DDBJ databases">
        <title>Unexpected conservation and global transmission of agrobacterial virulence plasmids.</title>
        <authorList>
            <person name="Weisberg A.J."/>
            <person name="Davis E.W. II"/>
            <person name="Tabima J.R."/>
            <person name="Belcher M.S."/>
            <person name="Miller M."/>
            <person name="Kuo C.-H."/>
            <person name="Loper J.E."/>
            <person name="Grunwald N.J."/>
            <person name="Putnam M.L."/>
            <person name="Chang J.H."/>
        </authorList>
    </citation>
    <scope>NUCLEOTIDE SEQUENCE</scope>
    <source>
        <strain evidence="4">W2/73</strain>
    </source>
</reference>
<accession>A0AAE7R178</accession>
<feature type="transmembrane region" description="Helical" evidence="2">
    <location>
        <begin position="27"/>
        <end position="44"/>
    </location>
</feature>
<dbReference type="EMBL" id="JAAMCP010000005">
    <property type="protein sequence ID" value="NTF36865.1"/>
    <property type="molecule type" value="Genomic_DNA"/>
</dbReference>
<evidence type="ECO:0000313" key="5">
    <source>
        <dbReference type="Proteomes" id="UP000663912"/>
    </source>
</evidence>
<dbReference type="Proteomes" id="UP000822331">
    <property type="component" value="Unassembled WGS sequence"/>
</dbReference>
<organism evidence="4 5">
    <name type="scientific">Agrobacterium rubi</name>
    <dbReference type="NCBI Taxonomy" id="28099"/>
    <lineage>
        <taxon>Bacteria</taxon>
        <taxon>Pseudomonadati</taxon>
        <taxon>Pseudomonadota</taxon>
        <taxon>Alphaproteobacteria</taxon>
        <taxon>Hyphomicrobiales</taxon>
        <taxon>Rhizobiaceae</taxon>
        <taxon>Rhizobium/Agrobacterium group</taxon>
        <taxon>Agrobacterium</taxon>
    </lineage>
</organism>
<keyword evidence="2" id="KW-0812">Transmembrane</keyword>
<dbReference type="KEGG" id="arui:G6M88_02330"/>
<dbReference type="EMBL" id="CP049206">
    <property type="protein sequence ID" value="QTF99308.1"/>
    <property type="molecule type" value="Genomic_DNA"/>
</dbReference>
<dbReference type="AlphaFoldDB" id="A0AAE7R178"/>
<keyword evidence="2" id="KW-0472">Membrane</keyword>
<evidence type="ECO:0000313" key="3">
    <source>
        <dbReference type="EMBL" id="NTF36865.1"/>
    </source>
</evidence>
<protein>
    <submittedName>
        <fullName evidence="4">Uncharacterized protein</fullName>
    </submittedName>
</protein>
<evidence type="ECO:0000256" key="2">
    <source>
        <dbReference type="SAM" id="Phobius"/>
    </source>
</evidence>
<reference evidence="3 6" key="1">
    <citation type="journal article" date="2020" name="Science">
        <title>Unexpected conservation and global transmission of agrobacterial virulence plasmids.</title>
        <authorList>
            <person name="Weisberg A.J."/>
            <person name="Davis E.W. 2nd"/>
            <person name="Tabima J."/>
            <person name="Belcher M.S."/>
            <person name="Miller M."/>
            <person name="Kuo C.H."/>
            <person name="Loper J.E."/>
            <person name="Grunwald N.J."/>
            <person name="Putnam M.L."/>
            <person name="Chang J.H."/>
        </authorList>
    </citation>
    <scope>NUCLEOTIDE SEQUENCE [LARGE SCALE GENOMIC DNA]</scope>
    <source>
        <strain evidence="3 6">A19/93</strain>
    </source>
</reference>